<reference evidence="1" key="1">
    <citation type="submission" date="2018-06" db="EMBL/GenBank/DDBJ databases">
        <authorList>
            <person name="Zhirakovskaya E."/>
        </authorList>
    </citation>
    <scope>NUCLEOTIDE SEQUENCE</scope>
</reference>
<sequence length="123" mass="14300">MEFFKKVQNQNFDVKKLKKLLPINNISKLCASIDNVTVHTENEADIYCIWGVFNVRREEIRYGVRFSLLNCPHALAWTITLDDVNQQIIIHCTIDKTEPDSDFVESIRVFVKDWSNGITKALQ</sequence>
<accession>A0A3B0W6U8</accession>
<proteinExistence type="predicted"/>
<evidence type="ECO:0000313" key="1">
    <source>
        <dbReference type="EMBL" id="VAW51625.1"/>
    </source>
</evidence>
<organism evidence="1">
    <name type="scientific">hydrothermal vent metagenome</name>
    <dbReference type="NCBI Taxonomy" id="652676"/>
    <lineage>
        <taxon>unclassified sequences</taxon>
        <taxon>metagenomes</taxon>
        <taxon>ecological metagenomes</taxon>
    </lineage>
</organism>
<dbReference type="AlphaFoldDB" id="A0A3B0W6U8"/>
<name>A0A3B0W6U8_9ZZZZ</name>
<protein>
    <submittedName>
        <fullName evidence="1">Uncharacterized protein</fullName>
    </submittedName>
</protein>
<dbReference type="EMBL" id="UOFE01000021">
    <property type="protein sequence ID" value="VAW51625.1"/>
    <property type="molecule type" value="Genomic_DNA"/>
</dbReference>
<gene>
    <name evidence="1" type="ORF">MNBD_GAMMA05-1477</name>
</gene>